<dbReference type="AlphaFoldDB" id="A0A5B0MR62"/>
<name>A0A5B0MR62_PUCGR</name>
<dbReference type="EMBL" id="VSWC01000144">
    <property type="protein sequence ID" value="KAA1078466.1"/>
    <property type="molecule type" value="Genomic_DNA"/>
</dbReference>
<feature type="region of interest" description="Disordered" evidence="1">
    <location>
        <begin position="46"/>
        <end position="88"/>
    </location>
</feature>
<accession>A0A5B0MR62</accession>
<sequence>MALTLYSKLHKKPFGYMCCYDLLSKAPKWQDYNAAMSKKYKHKKLMNANPSSPLPSSLPNSTPAKTVHSTSNASGDETARGEPTCPMGQKKAKLAYQEEKLHASNHKHLKKMATAHIDIAKVAKKQQTSLEKAMHAQHSALDCLADEAVMNKDLSGVNDDVKKYYMLQRKKC</sequence>
<comment type="caution">
    <text evidence="3">The sequence shown here is derived from an EMBL/GenBank/DDBJ whole genome shotgun (WGS) entry which is preliminary data.</text>
</comment>
<dbReference type="InterPro" id="IPR029466">
    <property type="entry name" value="NAM-associated_C"/>
</dbReference>
<evidence type="ECO:0000256" key="1">
    <source>
        <dbReference type="SAM" id="MobiDB-lite"/>
    </source>
</evidence>
<proteinExistence type="predicted"/>
<evidence type="ECO:0000259" key="2">
    <source>
        <dbReference type="Pfam" id="PF14303"/>
    </source>
</evidence>
<keyword evidence="4" id="KW-1185">Reference proteome</keyword>
<feature type="domain" description="No apical meristem-associated C-terminal" evidence="2">
    <location>
        <begin position="12"/>
        <end position="171"/>
    </location>
</feature>
<protein>
    <recommendedName>
        <fullName evidence="2">No apical meristem-associated C-terminal domain-containing protein</fullName>
    </recommendedName>
</protein>
<reference evidence="3 4" key="1">
    <citation type="submission" date="2019-05" db="EMBL/GenBank/DDBJ databases">
        <title>Emergence of the Ug99 lineage of the wheat stem rust pathogen through somatic hybridization.</title>
        <authorList>
            <person name="Li F."/>
            <person name="Upadhyaya N.M."/>
            <person name="Sperschneider J."/>
            <person name="Matny O."/>
            <person name="Nguyen-Phuc H."/>
            <person name="Mago R."/>
            <person name="Raley C."/>
            <person name="Miller M.E."/>
            <person name="Silverstein K.A.T."/>
            <person name="Henningsen E."/>
            <person name="Hirsch C.D."/>
            <person name="Visser B."/>
            <person name="Pretorius Z.A."/>
            <person name="Steffenson B.J."/>
            <person name="Schwessinger B."/>
            <person name="Dodds P.N."/>
            <person name="Figueroa M."/>
        </authorList>
    </citation>
    <scope>NUCLEOTIDE SEQUENCE [LARGE SCALE GENOMIC DNA]</scope>
    <source>
        <strain evidence="3">21-0</strain>
    </source>
</reference>
<dbReference type="Proteomes" id="UP000324748">
    <property type="component" value="Unassembled WGS sequence"/>
</dbReference>
<feature type="compositionally biased region" description="Low complexity" evidence="1">
    <location>
        <begin position="49"/>
        <end position="63"/>
    </location>
</feature>
<organism evidence="3 4">
    <name type="scientific">Puccinia graminis f. sp. tritici</name>
    <dbReference type="NCBI Taxonomy" id="56615"/>
    <lineage>
        <taxon>Eukaryota</taxon>
        <taxon>Fungi</taxon>
        <taxon>Dikarya</taxon>
        <taxon>Basidiomycota</taxon>
        <taxon>Pucciniomycotina</taxon>
        <taxon>Pucciniomycetes</taxon>
        <taxon>Pucciniales</taxon>
        <taxon>Pucciniaceae</taxon>
        <taxon>Puccinia</taxon>
    </lineage>
</organism>
<gene>
    <name evidence="3" type="ORF">PGT21_035373</name>
</gene>
<evidence type="ECO:0000313" key="4">
    <source>
        <dbReference type="Proteomes" id="UP000324748"/>
    </source>
</evidence>
<dbReference type="Pfam" id="PF14303">
    <property type="entry name" value="NAM-associated"/>
    <property type="match status" value="1"/>
</dbReference>
<dbReference type="OrthoDB" id="10344217at2759"/>
<evidence type="ECO:0000313" key="3">
    <source>
        <dbReference type="EMBL" id="KAA1078466.1"/>
    </source>
</evidence>